<gene>
    <name evidence="6" type="ORF">SI859A1_01015</name>
</gene>
<dbReference type="Gene3D" id="3.40.50.2300">
    <property type="match status" value="2"/>
</dbReference>
<evidence type="ECO:0000313" key="6">
    <source>
        <dbReference type="EMBL" id="EAS50889.1"/>
    </source>
</evidence>
<evidence type="ECO:0000259" key="5">
    <source>
        <dbReference type="Pfam" id="PF13458"/>
    </source>
</evidence>
<dbReference type="EMBL" id="AAPJ01000002">
    <property type="protein sequence ID" value="EAS50889.1"/>
    <property type="molecule type" value="Genomic_DNA"/>
</dbReference>
<evidence type="ECO:0000256" key="2">
    <source>
        <dbReference type="ARBA" id="ARBA00022729"/>
    </source>
</evidence>
<name>Q1YJI4_AURMS</name>
<feature type="domain" description="Leucine-binding protein" evidence="5">
    <location>
        <begin position="34"/>
        <end position="370"/>
    </location>
</feature>
<dbReference type="InterPro" id="IPR028082">
    <property type="entry name" value="Peripla_BP_I"/>
</dbReference>
<organism evidence="6 7">
    <name type="scientific">Aurantimonas manganoxydans (strain ATCC BAA-1229 / DSM 21871 / SI85-9A1)</name>
    <dbReference type="NCBI Taxonomy" id="287752"/>
    <lineage>
        <taxon>Bacteria</taxon>
        <taxon>Pseudomonadati</taxon>
        <taxon>Pseudomonadota</taxon>
        <taxon>Alphaproteobacteria</taxon>
        <taxon>Hyphomicrobiales</taxon>
        <taxon>Aurantimonadaceae</taxon>
        <taxon>Aurantimonas</taxon>
    </lineage>
</organism>
<evidence type="ECO:0000256" key="3">
    <source>
        <dbReference type="ARBA" id="ARBA00022970"/>
    </source>
</evidence>
<evidence type="ECO:0000313" key="7">
    <source>
        <dbReference type="Proteomes" id="UP000000321"/>
    </source>
</evidence>
<dbReference type="PANTHER" id="PTHR30483">
    <property type="entry name" value="LEUCINE-SPECIFIC-BINDING PROTEIN"/>
    <property type="match status" value="1"/>
</dbReference>
<dbReference type="CDD" id="cd06327">
    <property type="entry name" value="PBP1_SBP-like"/>
    <property type="match status" value="1"/>
</dbReference>
<comment type="caution">
    <text evidence="6">The sequence shown here is derived from an EMBL/GenBank/DDBJ whole genome shotgun (WGS) entry which is preliminary data.</text>
</comment>
<dbReference type="PANTHER" id="PTHR30483:SF6">
    <property type="entry name" value="PERIPLASMIC BINDING PROTEIN OF ABC TRANSPORTER FOR NATURAL AMINO ACIDS"/>
    <property type="match status" value="1"/>
</dbReference>
<protein>
    <submittedName>
        <fullName evidence="6">Branched-chain amino acid ABC transporter, periplasmic substrate-binding protein</fullName>
    </submittedName>
</protein>
<accession>Q1YJI4</accession>
<keyword evidence="7" id="KW-1185">Reference proteome</keyword>
<feature type="signal peptide" evidence="4">
    <location>
        <begin position="1"/>
        <end position="26"/>
    </location>
</feature>
<dbReference type="BioCyc" id="AURANTIMONAS:SI859A1_01015-MONOMER"/>
<dbReference type="GO" id="GO:0006865">
    <property type="term" value="P:amino acid transport"/>
    <property type="evidence" value="ECO:0007669"/>
    <property type="project" value="UniProtKB-KW"/>
</dbReference>
<dbReference type="InterPro" id="IPR028081">
    <property type="entry name" value="Leu-bd"/>
</dbReference>
<sequence length="410" mass="43372">MMTMKTSLVALCAAGVAATAALPAAAQEISDDVVKIGILNDRSGVYADTAGEGSVVGARLAVEDFGGTVLGKPIEIVSADHQNKADIGSNIAREWYDTQNVDAIMDLTTSSVALAVQGLSREKKKITMTTGGGSTEIAGGQCSPYGFHWAYNTRALSQGTAGSLVKNGDDSWYFVTADYTFGDSLQGEATKVIEANGGEVLGAVRHPLSTTDYSSFMLQAQSSGAKVVGFANAGLDTANAVKAATEFGLVQSGQKLAALLFTLAEVNGLGVEAAQGLNLTEGWYWDQSDENREFADRYMKAFGKMPNMIHVGTYSAVLQYLKAIEAAGTDETEAVAAKLHEMPVEDLFAKNGKVLENGRMVYDMYLFEVKTPEESTGPWDLYKEVATVPGDEAYGTVEESGCDVSSFPKG</sequence>
<dbReference type="HOGENOM" id="CLU_027128_1_0_5"/>
<dbReference type="InterPro" id="IPR051010">
    <property type="entry name" value="BCAA_transport"/>
</dbReference>
<dbReference type="SUPFAM" id="SSF53822">
    <property type="entry name" value="Periplasmic binding protein-like I"/>
    <property type="match status" value="1"/>
</dbReference>
<reference evidence="6 7" key="1">
    <citation type="journal article" date="2008" name="Appl. Environ. Microbiol.">
        <title>Genomic insights into Mn(II) oxidation by the marine alphaproteobacterium Aurantimonas sp. strain SI85-9A1.</title>
        <authorList>
            <person name="Dick G.J."/>
            <person name="Podell S."/>
            <person name="Johnson H.A."/>
            <person name="Rivera-Espinoza Y."/>
            <person name="Bernier-Latmani R."/>
            <person name="McCarthy J.K."/>
            <person name="Torpey J.W."/>
            <person name="Clement B.G."/>
            <person name="Gaasterland T."/>
            <person name="Tebo B.M."/>
        </authorList>
    </citation>
    <scope>NUCLEOTIDE SEQUENCE [LARGE SCALE GENOMIC DNA]</scope>
    <source>
        <strain evidence="6 7">SI85-9A1</strain>
    </source>
</reference>
<keyword evidence="3" id="KW-0813">Transport</keyword>
<proteinExistence type="inferred from homology"/>
<dbReference type="AlphaFoldDB" id="Q1YJI4"/>
<dbReference type="Pfam" id="PF13458">
    <property type="entry name" value="Peripla_BP_6"/>
    <property type="match status" value="1"/>
</dbReference>
<evidence type="ECO:0000256" key="4">
    <source>
        <dbReference type="SAM" id="SignalP"/>
    </source>
</evidence>
<keyword evidence="3" id="KW-0029">Amino-acid transport</keyword>
<evidence type="ECO:0000256" key="1">
    <source>
        <dbReference type="ARBA" id="ARBA00010062"/>
    </source>
</evidence>
<dbReference type="Proteomes" id="UP000000321">
    <property type="component" value="Unassembled WGS sequence"/>
</dbReference>
<comment type="similarity">
    <text evidence="1">Belongs to the leucine-binding protein family.</text>
</comment>
<keyword evidence="2 4" id="KW-0732">Signal</keyword>
<feature type="chain" id="PRO_5004197575" evidence="4">
    <location>
        <begin position="27"/>
        <end position="410"/>
    </location>
</feature>